<evidence type="ECO:0000313" key="3">
    <source>
        <dbReference type="Proteomes" id="UP000198211"/>
    </source>
</evidence>
<dbReference type="Proteomes" id="UP000198211">
    <property type="component" value="Unassembled WGS sequence"/>
</dbReference>
<gene>
    <name evidence="2" type="ORF">PHMEG_00027561</name>
</gene>
<name>A0A225V9K9_9STRA</name>
<keyword evidence="3" id="KW-1185">Reference proteome</keyword>
<comment type="caution">
    <text evidence="2">The sequence shown here is derived from an EMBL/GenBank/DDBJ whole genome shotgun (WGS) entry which is preliminary data.</text>
</comment>
<evidence type="ECO:0000256" key="1">
    <source>
        <dbReference type="SAM" id="MobiDB-lite"/>
    </source>
</evidence>
<proteinExistence type="predicted"/>
<reference evidence="3" key="1">
    <citation type="submission" date="2017-03" db="EMBL/GenBank/DDBJ databases">
        <title>Phytopthora megakarya and P. palmivora, two closely related causual agents of cacao black pod achieved similar genome size and gene model numbers by different mechanisms.</title>
        <authorList>
            <person name="Ali S."/>
            <person name="Shao J."/>
            <person name="Larry D.J."/>
            <person name="Kronmiller B."/>
            <person name="Shen D."/>
            <person name="Strem M.D."/>
            <person name="Melnick R.L."/>
            <person name="Guiltinan M.J."/>
            <person name="Tyler B.M."/>
            <person name="Meinhardt L.W."/>
            <person name="Bailey B.A."/>
        </authorList>
    </citation>
    <scope>NUCLEOTIDE SEQUENCE [LARGE SCALE GENOMIC DNA]</scope>
    <source>
        <strain evidence="3">zdho120</strain>
    </source>
</reference>
<protein>
    <submittedName>
        <fullName evidence="2">Uncharacterized protein</fullName>
    </submittedName>
</protein>
<evidence type="ECO:0000313" key="2">
    <source>
        <dbReference type="EMBL" id="OWZ01120.1"/>
    </source>
</evidence>
<dbReference type="AlphaFoldDB" id="A0A225V9K9"/>
<accession>A0A225V9K9</accession>
<organism evidence="2 3">
    <name type="scientific">Phytophthora megakarya</name>
    <dbReference type="NCBI Taxonomy" id="4795"/>
    <lineage>
        <taxon>Eukaryota</taxon>
        <taxon>Sar</taxon>
        <taxon>Stramenopiles</taxon>
        <taxon>Oomycota</taxon>
        <taxon>Peronosporomycetes</taxon>
        <taxon>Peronosporales</taxon>
        <taxon>Peronosporaceae</taxon>
        <taxon>Phytophthora</taxon>
    </lineage>
</organism>
<sequence>MISEVHDGPIPPQPEMPDVVKGFLEWDAASRSSMETANELEKTKISKNPQPPTSEKLSTRIWNEMQRSMNRP</sequence>
<dbReference type="EMBL" id="NBNE01007091">
    <property type="protein sequence ID" value="OWZ01120.1"/>
    <property type="molecule type" value="Genomic_DNA"/>
</dbReference>
<feature type="region of interest" description="Disordered" evidence="1">
    <location>
        <begin position="32"/>
        <end position="72"/>
    </location>
</feature>